<dbReference type="InterPro" id="IPR047296">
    <property type="entry name" value="GIY-YIG_UvrC_Cho"/>
</dbReference>
<organism evidence="4 5">
    <name type="scientific">Candidatus Yanofskybacteria bacterium RIFCSPHIGHO2_01_FULL_48_25b</name>
    <dbReference type="NCBI Taxonomy" id="1802672"/>
    <lineage>
        <taxon>Bacteria</taxon>
        <taxon>Candidatus Yanofskyibacteriota</taxon>
    </lineage>
</organism>
<dbReference type="EMBL" id="MGJM01000009">
    <property type="protein sequence ID" value="OGN06800.1"/>
    <property type="molecule type" value="Genomic_DNA"/>
</dbReference>
<dbReference type="InterPro" id="IPR050066">
    <property type="entry name" value="UvrABC_protein_C"/>
</dbReference>
<dbReference type="InterPro" id="IPR001162">
    <property type="entry name" value="UvrC_RNase_H_dom"/>
</dbReference>
<evidence type="ECO:0000259" key="1">
    <source>
        <dbReference type="PROSITE" id="PS50151"/>
    </source>
</evidence>
<dbReference type="GO" id="GO:0009380">
    <property type="term" value="C:excinuclease repair complex"/>
    <property type="evidence" value="ECO:0007669"/>
    <property type="project" value="TreeGrafter"/>
</dbReference>
<reference evidence="4 5" key="1">
    <citation type="journal article" date="2016" name="Nat. Commun.">
        <title>Thousands of microbial genomes shed light on interconnected biogeochemical processes in an aquifer system.</title>
        <authorList>
            <person name="Anantharaman K."/>
            <person name="Brown C.T."/>
            <person name="Hug L.A."/>
            <person name="Sharon I."/>
            <person name="Castelle C.J."/>
            <person name="Probst A.J."/>
            <person name="Thomas B.C."/>
            <person name="Singh A."/>
            <person name="Wilkins M.J."/>
            <person name="Karaoz U."/>
            <person name="Brodie E.L."/>
            <person name="Williams K.H."/>
            <person name="Hubbard S.S."/>
            <person name="Banfield J.F."/>
        </authorList>
    </citation>
    <scope>NUCLEOTIDE SEQUENCE [LARGE SCALE GENOMIC DNA]</scope>
</reference>
<dbReference type="Pfam" id="PF01541">
    <property type="entry name" value="GIY-YIG"/>
    <property type="match status" value="1"/>
</dbReference>
<accession>A0A1F8F2G7</accession>
<evidence type="ECO:0000259" key="3">
    <source>
        <dbReference type="PROSITE" id="PS50165"/>
    </source>
</evidence>
<dbReference type="SMART" id="SM00465">
    <property type="entry name" value="GIYc"/>
    <property type="match status" value="1"/>
</dbReference>
<feature type="domain" description="UVR" evidence="1">
    <location>
        <begin position="269"/>
        <end position="304"/>
    </location>
</feature>
<gene>
    <name evidence="4" type="ORF">A2669_02215</name>
</gene>
<dbReference type="PANTHER" id="PTHR30562:SF1">
    <property type="entry name" value="UVRABC SYSTEM PROTEIN C"/>
    <property type="match status" value="1"/>
</dbReference>
<dbReference type="PANTHER" id="PTHR30562">
    <property type="entry name" value="UVRC/OXIDOREDUCTASE"/>
    <property type="match status" value="1"/>
</dbReference>
<feature type="domain" description="GIY-YIG" evidence="2">
    <location>
        <begin position="57"/>
        <end position="132"/>
    </location>
</feature>
<dbReference type="Pfam" id="PF02151">
    <property type="entry name" value="UVR"/>
    <property type="match status" value="1"/>
</dbReference>
<dbReference type="CDD" id="cd10434">
    <property type="entry name" value="GIY-YIG_UvrC_Cho"/>
    <property type="match status" value="1"/>
</dbReference>
<dbReference type="GO" id="GO:0006289">
    <property type="term" value="P:nucleotide-excision repair"/>
    <property type="evidence" value="ECO:0007669"/>
    <property type="project" value="InterPro"/>
</dbReference>
<name>A0A1F8F2G7_9BACT</name>
<dbReference type="Gene3D" id="3.30.420.340">
    <property type="entry name" value="UvrC, RNAse H endonuclease domain"/>
    <property type="match status" value="1"/>
</dbReference>
<dbReference type="GO" id="GO:0009381">
    <property type="term" value="F:excinuclease ABC activity"/>
    <property type="evidence" value="ECO:0007669"/>
    <property type="project" value="InterPro"/>
</dbReference>
<sequence length="506" mass="57675">MQERIRIKRIAHQTILTSELEFHKPARITPRVFLFCYTNRMERFRYIDKENTGEIPRTPGVYAFKNAGVLLYIGKAGNLRDRVKTHFSQPSYRDNLFVEQVEKIGFVETNSEIEALLLESALIKELNPKYNVLWKDGKNYFFVAITGAEFPRVFLTHQPRLDKGEAVAEAKFGLAVGRGGGRSGSDRLPGVTYTGPFVDGGAIKRTLRILRGVFPYYTGSTSSRQAAKKHDKKPCQYCHLGLCPGPNPNRAEYAKAIKNLAAVLQGKRTSVMRNLEKEMREASKNQRYERAKDLRDQIQDLGIIFSHAKVFRPAAEKASIDWPAIEMYLQKILGISQRISRAEAYDISNIQGKEATGSMPVFIDGKPDKEHYRKFKVRISGKPNDFAMLQEVISRRLAHEEWTYPDLMIIDGGKGQLSAALQAVSKLQTPSSKFQANHKSQISRICVAAIAKKHNELFLPEKAKPLLLKDMPQSVSNFILHIRDEAHRFAISYHRLLRKKEMLRKR</sequence>
<evidence type="ECO:0000313" key="4">
    <source>
        <dbReference type="EMBL" id="OGN06800.1"/>
    </source>
</evidence>
<dbReference type="PROSITE" id="PS50151">
    <property type="entry name" value="UVR"/>
    <property type="match status" value="1"/>
</dbReference>
<feature type="domain" description="UvrC family homology region profile" evidence="3">
    <location>
        <begin position="329"/>
        <end position="424"/>
    </location>
</feature>
<dbReference type="SUPFAM" id="SSF82771">
    <property type="entry name" value="GIY-YIG endonuclease"/>
    <property type="match status" value="1"/>
</dbReference>
<dbReference type="InterPro" id="IPR036876">
    <property type="entry name" value="UVR_dom_sf"/>
</dbReference>
<dbReference type="SUPFAM" id="SSF46600">
    <property type="entry name" value="C-terminal UvrC-binding domain of UvrB"/>
    <property type="match status" value="1"/>
</dbReference>
<protein>
    <recommendedName>
        <fullName evidence="6">Excinuclease ABC subunit C</fullName>
    </recommendedName>
</protein>
<comment type="caution">
    <text evidence="4">The sequence shown here is derived from an EMBL/GenBank/DDBJ whole genome shotgun (WGS) entry which is preliminary data.</text>
</comment>
<dbReference type="Gene3D" id="3.40.1440.10">
    <property type="entry name" value="GIY-YIG endonuclease"/>
    <property type="match status" value="1"/>
</dbReference>
<dbReference type="InterPro" id="IPR000305">
    <property type="entry name" value="GIY-YIG_endonuc"/>
</dbReference>
<evidence type="ECO:0000313" key="5">
    <source>
        <dbReference type="Proteomes" id="UP000177605"/>
    </source>
</evidence>
<dbReference type="Proteomes" id="UP000177605">
    <property type="component" value="Unassembled WGS sequence"/>
</dbReference>
<proteinExistence type="predicted"/>
<dbReference type="Gene3D" id="4.10.860.10">
    <property type="entry name" value="UVR domain"/>
    <property type="match status" value="1"/>
</dbReference>
<dbReference type="AlphaFoldDB" id="A0A1F8F2G7"/>
<dbReference type="PROSITE" id="PS50165">
    <property type="entry name" value="UVRC"/>
    <property type="match status" value="1"/>
</dbReference>
<evidence type="ECO:0008006" key="6">
    <source>
        <dbReference type="Google" id="ProtNLM"/>
    </source>
</evidence>
<dbReference type="InterPro" id="IPR035901">
    <property type="entry name" value="GIY-YIG_endonuc_sf"/>
</dbReference>
<dbReference type="PROSITE" id="PS50164">
    <property type="entry name" value="GIY_YIG"/>
    <property type="match status" value="1"/>
</dbReference>
<dbReference type="Pfam" id="PF08459">
    <property type="entry name" value="UvrC_RNaseH_dom"/>
    <property type="match status" value="1"/>
</dbReference>
<dbReference type="InterPro" id="IPR038476">
    <property type="entry name" value="UvrC_RNase_H_dom_sf"/>
</dbReference>
<evidence type="ECO:0000259" key="2">
    <source>
        <dbReference type="PROSITE" id="PS50164"/>
    </source>
</evidence>
<dbReference type="InterPro" id="IPR001943">
    <property type="entry name" value="UVR_dom"/>
</dbReference>